<accession>A0A1F2PLN4</accession>
<proteinExistence type="predicted"/>
<dbReference type="AlphaFoldDB" id="A0A1F2PLN4"/>
<evidence type="ECO:0000313" key="4">
    <source>
        <dbReference type="Proteomes" id="UP001163550"/>
    </source>
</evidence>
<dbReference type="Proteomes" id="UP000176244">
    <property type="component" value="Unassembled WGS sequence"/>
</dbReference>
<evidence type="ECO:0000313" key="2">
    <source>
        <dbReference type="EMBL" id="UYO63281.1"/>
    </source>
</evidence>
<dbReference type="EMBL" id="CP087994">
    <property type="protein sequence ID" value="UYO63281.1"/>
    <property type="molecule type" value="Genomic_DNA"/>
</dbReference>
<evidence type="ECO:0000313" key="3">
    <source>
        <dbReference type="Proteomes" id="UP000176244"/>
    </source>
</evidence>
<sequence>MYTKIIGSLFGGALGLFYYKLQSCLNGSWPITAKPHRTGIYGTIPGFMTRSSFLITGAFV</sequence>
<dbReference type="OrthoDB" id="2062758at2"/>
<organism evidence="1 3">
    <name type="scientific">Acetobacterium wieringae</name>
    <dbReference type="NCBI Taxonomy" id="52694"/>
    <lineage>
        <taxon>Bacteria</taxon>
        <taxon>Bacillati</taxon>
        <taxon>Bacillota</taxon>
        <taxon>Clostridia</taxon>
        <taxon>Eubacteriales</taxon>
        <taxon>Eubacteriaceae</taxon>
        <taxon>Acetobacterium</taxon>
    </lineage>
</organism>
<protein>
    <submittedName>
        <fullName evidence="2">YtxH domain-containing protein</fullName>
    </submittedName>
</protein>
<evidence type="ECO:0000313" key="1">
    <source>
        <dbReference type="EMBL" id="OFV72313.1"/>
    </source>
</evidence>
<dbReference type="Proteomes" id="UP001163550">
    <property type="component" value="Chromosome"/>
</dbReference>
<reference evidence="2" key="2">
    <citation type="submission" date="2021-11" db="EMBL/GenBank/DDBJ databases">
        <title>Isoprene-degrading acetogen.</title>
        <authorList>
            <person name="Yang Y."/>
            <person name="Jin H."/>
            <person name="Yan J."/>
        </authorList>
    </citation>
    <scope>NUCLEOTIDE SEQUENCE</scope>
    <source>
        <strain evidence="2">Berkeley</strain>
    </source>
</reference>
<keyword evidence="4" id="KW-1185">Reference proteome</keyword>
<dbReference type="EMBL" id="LKEU01000010">
    <property type="protein sequence ID" value="OFV72313.1"/>
    <property type="molecule type" value="Genomic_DNA"/>
</dbReference>
<dbReference type="STRING" id="52694.ACWI_02240"/>
<gene>
    <name evidence="1" type="ORF">ACWI_02240</name>
    <name evidence="2" type="ORF">LNN31_02220</name>
</gene>
<name>A0A1F2PLN4_9FIRM</name>
<dbReference type="RefSeq" id="WP_070369596.1">
    <property type="nucleotide sequence ID" value="NZ_CABIIK010000009.1"/>
</dbReference>
<reference evidence="1 3" key="1">
    <citation type="submission" date="2015-09" db="EMBL/GenBank/DDBJ databases">
        <title>Genome sequence of Acetobacterium wieringae DSM 1911.</title>
        <authorList>
            <person name="Poehlein A."/>
            <person name="Bengelsdorf F.R."/>
            <person name="Schiel-Bengelsdorf B."/>
            <person name="Duerre P."/>
            <person name="Daniel R."/>
        </authorList>
    </citation>
    <scope>NUCLEOTIDE SEQUENCE [LARGE SCALE GENOMIC DNA]</scope>
    <source>
        <strain evidence="1 3">DSM 1911</strain>
    </source>
</reference>